<dbReference type="InterPro" id="IPR001841">
    <property type="entry name" value="Znf_RING"/>
</dbReference>
<feature type="region of interest" description="Disordered" evidence="4">
    <location>
        <begin position="1"/>
        <end position="41"/>
    </location>
</feature>
<dbReference type="SMART" id="SM00184">
    <property type="entry name" value="RING"/>
    <property type="match status" value="1"/>
</dbReference>
<dbReference type="GO" id="GO:0008270">
    <property type="term" value="F:zinc ion binding"/>
    <property type="evidence" value="ECO:0007669"/>
    <property type="project" value="UniProtKB-KW"/>
</dbReference>
<dbReference type="InterPro" id="IPR013083">
    <property type="entry name" value="Znf_RING/FYVE/PHD"/>
</dbReference>
<keyword evidence="1 3" id="KW-0863">Zinc-finger</keyword>
<evidence type="ECO:0000256" key="3">
    <source>
        <dbReference type="PROSITE-ProRule" id="PRU00175"/>
    </source>
</evidence>
<feature type="compositionally biased region" description="Basic and acidic residues" evidence="4">
    <location>
        <begin position="1"/>
        <end position="10"/>
    </location>
</feature>
<dbReference type="Gene3D" id="3.30.40.10">
    <property type="entry name" value="Zinc/RING finger domain, C3HC4 (zinc finger)"/>
    <property type="match status" value="1"/>
</dbReference>
<accession>A0AAE1GYF0</accession>
<sequence length="248" mass="25464">MMQDPGREEAASSSASSSATPIQSVEQPAPPCSGPAAMAQMGVVASHQHPGAPALGPGPTASAFYGMPFAGPPRQPTPAASQAGPSGGFQGPSYAGHVHCSPAAAAQAGPSTGFQGAVRCGSVAQFAAVKTCGPLFHLFPGFNSQNFGVPVSGPAASGVSVCSQPQPMSPSSYVNTMTATQRVFKCAADECGICFSSKENLRMLTCYHYPYCNDCIKGMSRNAPRLQCPVCRSLVTKTTRVHRLIPDV</sequence>
<name>A0AAE1GYF0_9NEOP</name>
<evidence type="ECO:0000313" key="7">
    <source>
        <dbReference type="Proteomes" id="UP001219518"/>
    </source>
</evidence>
<evidence type="ECO:0000313" key="6">
    <source>
        <dbReference type="EMBL" id="KAK3911342.1"/>
    </source>
</evidence>
<feature type="domain" description="RING-type" evidence="5">
    <location>
        <begin position="191"/>
        <end position="232"/>
    </location>
</feature>
<feature type="region of interest" description="Disordered" evidence="4">
    <location>
        <begin position="65"/>
        <end position="88"/>
    </location>
</feature>
<organism evidence="6 7">
    <name type="scientific">Frankliniella fusca</name>
    <dbReference type="NCBI Taxonomy" id="407009"/>
    <lineage>
        <taxon>Eukaryota</taxon>
        <taxon>Metazoa</taxon>
        <taxon>Ecdysozoa</taxon>
        <taxon>Arthropoda</taxon>
        <taxon>Hexapoda</taxon>
        <taxon>Insecta</taxon>
        <taxon>Pterygota</taxon>
        <taxon>Neoptera</taxon>
        <taxon>Paraneoptera</taxon>
        <taxon>Thysanoptera</taxon>
        <taxon>Terebrantia</taxon>
        <taxon>Thripoidea</taxon>
        <taxon>Thripidae</taxon>
        <taxon>Frankliniella</taxon>
    </lineage>
</organism>
<comment type="caution">
    <text evidence="6">The sequence shown here is derived from an EMBL/GenBank/DDBJ whole genome shotgun (WGS) entry which is preliminary data.</text>
</comment>
<reference evidence="6" key="1">
    <citation type="submission" date="2021-07" db="EMBL/GenBank/DDBJ databases">
        <authorList>
            <person name="Catto M.A."/>
            <person name="Jacobson A."/>
            <person name="Kennedy G."/>
            <person name="Labadie P."/>
            <person name="Hunt B.G."/>
            <person name="Srinivasan R."/>
        </authorList>
    </citation>
    <scope>NUCLEOTIDE SEQUENCE</scope>
    <source>
        <strain evidence="6">PL_HMW_Pooled</strain>
        <tissue evidence="6">Head</tissue>
    </source>
</reference>
<evidence type="ECO:0000256" key="1">
    <source>
        <dbReference type="ARBA" id="ARBA00022771"/>
    </source>
</evidence>
<evidence type="ECO:0000259" key="5">
    <source>
        <dbReference type="PROSITE" id="PS50089"/>
    </source>
</evidence>
<proteinExistence type="predicted"/>
<keyword evidence="7" id="KW-1185">Reference proteome</keyword>
<dbReference type="EMBL" id="JAHWGI010000259">
    <property type="protein sequence ID" value="KAK3911342.1"/>
    <property type="molecule type" value="Genomic_DNA"/>
</dbReference>
<keyword evidence="2" id="KW-0862">Zinc</keyword>
<dbReference type="Proteomes" id="UP001219518">
    <property type="component" value="Unassembled WGS sequence"/>
</dbReference>
<gene>
    <name evidence="6" type="ORF">KUF71_021123</name>
</gene>
<protein>
    <submittedName>
        <fullName evidence="6">E3 ubiquitin-protein ligase ZNRF4</fullName>
    </submittedName>
</protein>
<dbReference type="PROSITE" id="PS50089">
    <property type="entry name" value="ZF_RING_2"/>
    <property type="match status" value="1"/>
</dbReference>
<reference evidence="6" key="2">
    <citation type="journal article" date="2023" name="BMC Genomics">
        <title>Pest status, molecular evolution, and epigenetic factors derived from the genome assembly of Frankliniella fusca, a thysanopteran phytovirus vector.</title>
        <authorList>
            <person name="Catto M.A."/>
            <person name="Labadie P.E."/>
            <person name="Jacobson A.L."/>
            <person name="Kennedy G.G."/>
            <person name="Srinivasan R."/>
            <person name="Hunt B.G."/>
        </authorList>
    </citation>
    <scope>NUCLEOTIDE SEQUENCE</scope>
    <source>
        <strain evidence="6">PL_HMW_Pooled</strain>
    </source>
</reference>
<dbReference type="SUPFAM" id="SSF57850">
    <property type="entry name" value="RING/U-box"/>
    <property type="match status" value="1"/>
</dbReference>
<dbReference type="Pfam" id="PF13920">
    <property type="entry name" value="zf-C3HC4_3"/>
    <property type="match status" value="1"/>
</dbReference>
<evidence type="ECO:0000256" key="2">
    <source>
        <dbReference type="ARBA" id="ARBA00022833"/>
    </source>
</evidence>
<keyword evidence="1 3" id="KW-0479">Metal-binding</keyword>
<dbReference type="AlphaFoldDB" id="A0AAE1GYF0"/>
<evidence type="ECO:0000256" key="4">
    <source>
        <dbReference type="SAM" id="MobiDB-lite"/>
    </source>
</evidence>